<gene>
    <name evidence="1" type="ORF">BU23DRAFT_551529</name>
</gene>
<keyword evidence="2" id="KW-1185">Reference proteome</keyword>
<proteinExistence type="predicted"/>
<name>A0A6A5VHA5_9PLEO</name>
<dbReference type="AlphaFoldDB" id="A0A6A5VHA5"/>
<dbReference type="Proteomes" id="UP000800036">
    <property type="component" value="Unassembled WGS sequence"/>
</dbReference>
<accession>A0A6A5VHA5</accession>
<reference evidence="1" key="1">
    <citation type="journal article" date="2020" name="Stud. Mycol.">
        <title>101 Dothideomycetes genomes: a test case for predicting lifestyles and emergence of pathogens.</title>
        <authorList>
            <person name="Haridas S."/>
            <person name="Albert R."/>
            <person name="Binder M."/>
            <person name="Bloem J."/>
            <person name="Labutti K."/>
            <person name="Salamov A."/>
            <person name="Andreopoulos B."/>
            <person name="Baker S."/>
            <person name="Barry K."/>
            <person name="Bills G."/>
            <person name="Bluhm B."/>
            <person name="Cannon C."/>
            <person name="Castanera R."/>
            <person name="Culley D."/>
            <person name="Daum C."/>
            <person name="Ezra D."/>
            <person name="Gonzalez J."/>
            <person name="Henrissat B."/>
            <person name="Kuo A."/>
            <person name="Liang C."/>
            <person name="Lipzen A."/>
            <person name="Lutzoni F."/>
            <person name="Magnuson J."/>
            <person name="Mondo S."/>
            <person name="Nolan M."/>
            <person name="Ohm R."/>
            <person name="Pangilinan J."/>
            <person name="Park H.-J."/>
            <person name="Ramirez L."/>
            <person name="Alfaro M."/>
            <person name="Sun H."/>
            <person name="Tritt A."/>
            <person name="Yoshinaga Y."/>
            <person name="Zwiers L.-H."/>
            <person name="Turgeon B."/>
            <person name="Goodwin S."/>
            <person name="Spatafora J."/>
            <person name="Crous P."/>
            <person name="Grigoriev I."/>
        </authorList>
    </citation>
    <scope>NUCLEOTIDE SEQUENCE</scope>
    <source>
        <strain evidence="1">CBS 107.79</strain>
    </source>
</reference>
<protein>
    <submittedName>
        <fullName evidence="1">Uncharacterized protein</fullName>
    </submittedName>
</protein>
<organism evidence="1 2">
    <name type="scientific">Bimuria novae-zelandiae CBS 107.79</name>
    <dbReference type="NCBI Taxonomy" id="1447943"/>
    <lineage>
        <taxon>Eukaryota</taxon>
        <taxon>Fungi</taxon>
        <taxon>Dikarya</taxon>
        <taxon>Ascomycota</taxon>
        <taxon>Pezizomycotina</taxon>
        <taxon>Dothideomycetes</taxon>
        <taxon>Pleosporomycetidae</taxon>
        <taxon>Pleosporales</taxon>
        <taxon>Massarineae</taxon>
        <taxon>Didymosphaeriaceae</taxon>
        <taxon>Bimuria</taxon>
    </lineage>
</organism>
<sequence>MFDPVSAVLAIGAAIFMGAGFAFREPVHEILWKQAGGRPSRICEQRRRDCARKGPKCYKNCSGSEEKVGL</sequence>
<evidence type="ECO:0000313" key="1">
    <source>
        <dbReference type="EMBL" id="KAF1976584.1"/>
    </source>
</evidence>
<dbReference type="EMBL" id="ML976666">
    <property type="protein sequence ID" value="KAF1976584.1"/>
    <property type="molecule type" value="Genomic_DNA"/>
</dbReference>
<evidence type="ECO:0000313" key="2">
    <source>
        <dbReference type="Proteomes" id="UP000800036"/>
    </source>
</evidence>